<keyword evidence="4" id="KW-1185">Reference proteome</keyword>
<gene>
    <name evidence="3" type="ORF">CROQUDRAFT_668244</name>
</gene>
<dbReference type="Pfam" id="PF25278">
    <property type="entry name" value="DUF7872"/>
    <property type="match status" value="1"/>
</dbReference>
<reference evidence="3" key="1">
    <citation type="submission" date="2013-11" db="EMBL/GenBank/DDBJ databases">
        <title>Genome sequence of the fusiform rust pathogen reveals effectors for host alternation and coevolution with pine.</title>
        <authorList>
            <consortium name="DOE Joint Genome Institute"/>
            <person name="Smith K."/>
            <person name="Pendleton A."/>
            <person name="Kubisiak T."/>
            <person name="Anderson C."/>
            <person name="Salamov A."/>
            <person name="Aerts A."/>
            <person name="Riley R."/>
            <person name="Clum A."/>
            <person name="Lindquist E."/>
            <person name="Ence D."/>
            <person name="Campbell M."/>
            <person name="Kronenberg Z."/>
            <person name="Feau N."/>
            <person name="Dhillon B."/>
            <person name="Hamelin R."/>
            <person name="Burleigh J."/>
            <person name="Smith J."/>
            <person name="Yandell M."/>
            <person name="Nelson C."/>
            <person name="Grigoriev I."/>
            <person name="Davis J."/>
        </authorList>
    </citation>
    <scope>NUCLEOTIDE SEQUENCE</scope>
    <source>
        <strain evidence="3">G11</strain>
    </source>
</reference>
<protein>
    <recommendedName>
        <fullName evidence="2">DUF7872 domain-containing protein</fullName>
    </recommendedName>
</protein>
<dbReference type="EMBL" id="MU167216">
    <property type="protein sequence ID" value="KAG0150899.1"/>
    <property type="molecule type" value="Genomic_DNA"/>
</dbReference>
<proteinExistence type="predicted"/>
<evidence type="ECO:0000259" key="2">
    <source>
        <dbReference type="Pfam" id="PF25278"/>
    </source>
</evidence>
<dbReference type="OrthoDB" id="2501761at2759"/>
<dbReference type="PANTHER" id="PTHR33339:SF1">
    <property type="entry name" value="LYSM DOMAIN-CONTAINING PROTEIN"/>
    <property type="match status" value="1"/>
</dbReference>
<keyword evidence="1" id="KW-0472">Membrane</keyword>
<sequence length="407" mass="45258">MKYTQPFILITASLRPTLVSSEKHHQVSQTSHRMLIEHPCTPTPLKPELWRELQMNSYLDSYPLGSQLNLQQYASHVGATDFVAGIGEHPNPGQLCESVKGRDWYALVAVENWNSFVNSLYDSAGFAYIGLATTWVSSFPGCMWSAWGPIQSEMFSSLGEIAWISMVGSMYILASAAFVESVILIGSGEDRFTRASVISWMLSTAQRGVQSTISNLTQSVIDAPISQRTGLAGINRDGKFLDEIPSNFQSRLQTELELALKLKALAKFWRVQDPCTQDGPGGAFDDQDRISYCGEDGIMMNIVRAEKNGDGIDETIYHAHLVQSKYGYSPEFLTTSAWNCQETHGVFEYDVCLSTNHTLQALSEYGKPSDCYFNLPVCDLTSPALKSQWTKHISITKLCREFGNLPI</sequence>
<keyword evidence="1" id="KW-0812">Transmembrane</keyword>
<dbReference type="Proteomes" id="UP000886653">
    <property type="component" value="Unassembled WGS sequence"/>
</dbReference>
<name>A0A9P6NRY5_9BASI</name>
<evidence type="ECO:0000313" key="3">
    <source>
        <dbReference type="EMBL" id="KAG0150899.1"/>
    </source>
</evidence>
<evidence type="ECO:0000313" key="4">
    <source>
        <dbReference type="Proteomes" id="UP000886653"/>
    </source>
</evidence>
<dbReference type="AlphaFoldDB" id="A0A9P6NRY5"/>
<dbReference type="PANTHER" id="PTHR33339">
    <property type="entry name" value="LYSM DOMAIN-CONTAINING PROTEIN"/>
    <property type="match status" value="1"/>
</dbReference>
<keyword evidence="1" id="KW-1133">Transmembrane helix</keyword>
<feature type="domain" description="DUF7872" evidence="2">
    <location>
        <begin position="189"/>
        <end position="407"/>
    </location>
</feature>
<accession>A0A9P6NRY5</accession>
<dbReference type="InterPro" id="IPR057194">
    <property type="entry name" value="DUF7872"/>
</dbReference>
<comment type="caution">
    <text evidence="3">The sequence shown here is derived from an EMBL/GenBank/DDBJ whole genome shotgun (WGS) entry which is preliminary data.</text>
</comment>
<evidence type="ECO:0000256" key="1">
    <source>
        <dbReference type="SAM" id="Phobius"/>
    </source>
</evidence>
<organism evidence="3 4">
    <name type="scientific">Cronartium quercuum f. sp. fusiforme G11</name>
    <dbReference type="NCBI Taxonomy" id="708437"/>
    <lineage>
        <taxon>Eukaryota</taxon>
        <taxon>Fungi</taxon>
        <taxon>Dikarya</taxon>
        <taxon>Basidiomycota</taxon>
        <taxon>Pucciniomycotina</taxon>
        <taxon>Pucciniomycetes</taxon>
        <taxon>Pucciniales</taxon>
        <taxon>Coleosporiaceae</taxon>
        <taxon>Cronartium</taxon>
    </lineage>
</organism>
<feature type="transmembrane region" description="Helical" evidence="1">
    <location>
        <begin position="161"/>
        <end position="185"/>
    </location>
</feature>